<keyword evidence="2" id="KW-1185">Reference proteome</keyword>
<reference evidence="1 2" key="1">
    <citation type="submission" date="2019-11" db="EMBL/GenBank/DDBJ databases">
        <title>Maribacter lutea sp. nov., a marine bacterium isolated from intertidal sand.</title>
        <authorList>
            <person name="Liu A."/>
        </authorList>
    </citation>
    <scope>NUCLEOTIDE SEQUENCE [LARGE SCALE GENOMIC DNA]</scope>
    <source>
        <strain evidence="1 2">RZ05</strain>
    </source>
</reference>
<evidence type="ECO:0000313" key="1">
    <source>
        <dbReference type="EMBL" id="MRX64224.1"/>
    </source>
</evidence>
<gene>
    <name evidence="1" type="ORF">GJ691_08580</name>
</gene>
<protein>
    <submittedName>
        <fullName evidence="1">DUF2480 family protein</fullName>
    </submittedName>
</protein>
<dbReference type="RefSeq" id="WP_154365859.1">
    <property type="nucleotide sequence ID" value="NZ_WKJH01000005.1"/>
</dbReference>
<dbReference type="InterPro" id="IPR018914">
    <property type="entry name" value="DUF2480"/>
</dbReference>
<sequence>MQNEIINRVAQSQLKTIDLEDFYPNGERVFLDIKDWLFEGFVLREKEFRTTIAAHDWSQYQDKYVAVDCTTDAIIPGWAFMLISTKLQPYAKKVVQGNMEVMETSLYQSIIEDLDVSEFKDKPVIIKGCGNKPVPQNAYLWITIKLLPVAKSVMYGEACSSVPLYKKV</sequence>
<organism evidence="1 2">
    <name type="scientific">Maribacter luteus</name>
    <dbReference type="NCBI Taxonomy" id="2594478"/>
    <lineage>
        <taxon>Bacteria</taxon>
        <taxon>Pseudomonadati</taxon>
        <taxon>Bacteroidota</taxon>
        <taxon>Flavobacteriia</taxon>
        <taxon>Flavobacteriales</taxon>
        <taxon>Flavobacteriaceae</taxon>
        <taxon>Maribacter</taxon>
    </lineage>
</organism>
<dbReference type="Pfam" id="PF10652">
    <property type="entry name" value="DUF2480"/>
    <property type="match status" value="1"/>
</dbReference>
<name>A0A6I2MPM5_9FLAO</name>
<dbReference type="Proteomes" id="UP000443153">
    <property type="component" value="Unassembled WGS sequence"/>
</dbReference>
<dbReference type="AlphaFoldDB" id="A0A6I2MPM5"/>
<comment type="caution">
    <text evidence="1">The sequence shown here is derived from an EMBL/GenBank/DDBJ whole genome shotgun (WGS) entry which is preliminary data.</text>
</comment>
<proteinExistence type="predicted"/>
<dbReference type="EMBL" id="WKJH01000005">
    <property type="protein sequence ID" value="MRX64224.1"/>
    <property type="molecule type" value="Genomic_DNA"/>
</dbReference>
<accession>A0A6I2MPM5</accession>
<evidence type="ECO:0000313" key="2">
    <source>
        <dbReference type="Proteomes" id="UP000443153"/>
    </source>
</evidence>
<dbReference type="OrthoDB" id="9803040at2"/>